<name>X1NB91_9ZZZZ</name>
<gene>
    <name evidence="1" type="ORF">S06H3_18583</name>
</gene>
<dbReference type="Gene3D" id="3.30.43.10">
    <property type="entry name" value="Uridine Diphospho-n-acetylenolpyruvylglucosamine Reductase, domain 2"/>
    <property type="match status" value="1"/>
</dbReference>
<dbReference type="EMBL" id="BARV01009420">
    <property type="protein sequence ID" value="GAI15914.1"/>
    <property type="molecule type" value="Genomic_DNA"/>
</dbReference>
<sequence>MPLGDEKHKLICDEMVNIIGADYVSDDPALVEAYSRDFYAVSVLRKQSPEFVALPGGTEDVQQIVRLANRYMFPFSVIGSGMLFPVIGARKPYWC</sequence>
<feature type="non-terminal residue" evidence="1">
    <location>
        <position position="95"/>
    </location>
</feature>
<dbReference type="SUPFAM" id="SSF56176">
    <property type="entry name" value="FAD-binding/transporter-associated domain-like"/>
    <property type="match status" value="1"/>
</dbReference>
<dbReference type="GO" id="GO:0050660">
    <property type="term" value="F:flavin adenine dinucleotide binding"/>
    <property type="evidence" value="ECO:0007669"/>
    <property type="project" value="InterPro"/>
</dbReference>
<dbReference type="InterPro" id="IPR036318">
    <property type="entry name" value="FAD-bd_PCMH-like_sf"/>
</dbReference>
<evidence type="ECO:0000313" key="1">
    <source>
        <dbReference type="EMBL" id="GAI15914.1"/>
    </source>
</evidence>
<evidence type="ECO:0008006" key="2">
    <source>
        <dbReference type="Google" id="ProtNLM"/>
    </source>
</evidence>
<organism evidence="1">
    <name type="scientific">marine sediment metagenome</name>
    <dbReference type="NCBI Taxonomy" id="412755"/>
    <lineage>
        <taxon>unclassified sequences</taxon>
        <taxon>metagenomes</taxon>
        <taxon>ecological metagenomes</taxon>
    </lineage>
</organism>
<proteinExistence type="predicted"/>
<dbReference type="InterPro" id="IPR016167">
    <property type="entry name" value="FAD-bd_PCMH_sub1"/>
</dbReference>
<accession>X1NB91</accession>
<dbReference type="AlphaFoldDB" id="X1NB91"/>
<comment type="caution">
    <text evidence="1">The sequence shown here is derived from an EMBL/GenBank/DDBJ whole genome shotgun (WGS) entry which is preliminary data.</text>
</comment>
<protein>
    <recommendedName>
        <fullName evidence="2">FAD linked oxidase N-terminal domain-containing protein</fullName>
    </recommendedName>
</protein>
<reference evidence="1" key="1">
    <citation type="journal article" date="2014" name="Front. Microbiol.">
        <title>High frequency of phylogenetically diverse reductive dehalogenase-homologous genes in deep subseafloor sedimentary metagenomes.</title>
        <authorList>
            <person name="Kawai M."/>
            <person name="Futagami T."/>
            <person name="Toyoda A."/>
            <person name="Takaki Y."/>
            <person name="Nishi S."/>
            <person name="Hori S."/>
            <person name="Arai W."/>
            <person name="Tsubouchi T."/>
            <person name="Morono Y."/>
            <person name="Uchiyama I."/>
            <person name="Ito T."/>
            <person name="Fujiyama A."/>
            <person name="Inagaki F."/>
            <person name="Takami H."/>
        </authorList>
    </citation>
    <scope>NUCLEOTIDE SEQUENCE</scope>
    <source>
        <strain evidence="1">Expedition CK06-06</strain>
    </source>
</reference>